<proteinExistence type="predicted"/>
<accession>A0A1Y1IV95</accession>
<protein>
    <submittedName>
        <fullName evidence="2">Uncharacterized protein</fullName>
    </submittedName>
</protein>
<feature type="region of interest" description="Disordered" evidence="1">
    <location>
        <begin position="134"/>
        <end position="237"/>
    </location>
</feature>
<feature type="compositionally biased region" description="Basic residues" evidence="1">
    <location>
        <begin position="278"/>
        <end position="288"/>
    </location>
</feature>
<name>A0A1Y1IV95_KLENI</name>
<keyword evidence="3" id="KW-1185">Reference proteome</keyword>
<evidence type="ECO:0000313" key="2">
    <source>
        <dbReference type="EMBL" id="GAQ92776.1"/>
    </source>
</evidence>
<feature type="compositionally biased region" description="Gly residues" evidence="1">
    <location>
        <begin position="304"/>
        <end position="313"/>
    </location>
</feature>
<feature type="region of interest" description="Disordered" evidence="1">
    <location>
        <begin position="251"/>
        <end position="313"/>
    </location>
</feature>
<dbReference type="EMBL" id="DF238081">
    <property type="protein sequence ID" value="GAQ92776.1"/>
    <property type="molecule type" value="Genomic_DNA"/>
</dbReference>
<feature type="compositionally biased region" description="Gly residues" evidence="1">
    <location>
        <begin position="104"/>
        <end position="115"/>
    </location>
</feature>
<feature type="compositionally biased region" description="Basic and acidic residues" evidence="1">
    <location>
        <begin position="259"/>
        <end position="274"/>
    </location>
</feature>
<reference evidence="2 3" key="1">
    <citation type="journal article" date="2014" name="Nat. Commun.">
        <title>Klebsormidium flaccidum genome reveals primary factors for plant terrestrial adaptation.</title>
        <authorList>
            <person name="Hori K."/>
            <person name="Maruyama F."/>
            <person name="Fujisawa T."/>
            <person name="Togashi T."/>
            <person name="Yamamoto N."/>
            <person name="Seo M."/>
            <person name="Sato S."/>
            <person name="Yamada T."/>
            <person name="Mori H."/>
            <person name="Tajima N."/>
            <person name="Moriyama T."/>
            <person name="Ikeuchi M."/>
            <person name="Watanabe M."/>
            <person name="Wada H."/>
            <person name="Kobayashi K."/>
            <person name="Saito M."/>
            <person name="Masuda T."/>
            <person name="Sasaki-Sekimoto Y."/>
            <person name="Mashiguchi K."/>
            <person name="Awai K."/>
            <person name="Shimojima M."/>
            <person name="Masuda S."/>
            <person name="Iwai M."/>
            <person name="Nobusawa T."/>
            <person name="Narise T."/>
            <person name="Kondo S."/>
            <person name="Saito H."/>
            <person name="Sato R."/>
            <person name="Murakawa M."/>
            <person name="Ihara Y."/>
            <person name="Oshima-Yamada Y."/>
            <person name="Ohtaka K."/>
            <person name="Satoh M."/>
            <person name="Sonobe K."/>
            <person name="Ishii M."/>
            <person name="Ohtani R."/>
            <person name="Kanamori-Sato M."/>
            <person name="Honoki R."/>
            <person name="Miyazaki D."/>
            <person name="Mochizuki H."/>
            <person name="Umetsu J."/>
            <person name="Higashi K."/>
            <person name="Shibata D."/>
            <person name="Kamiya Y."/>
            <person name="Sato N."/>
            <person name="Nakamura Y."/>
            <person name="Tabata S."/>
            <person name="Ida S."/>
            <person name="Kurokawa K."/>
            <person name="Ohta H."/>
        </authorList>
    </citation>
    <scope>NUCLEOTIDE SEQUENCE [LARGE SCALE GENOMIC DNA]</scope>
    <source>
        <strain evidence="2 3">NIES-2285</strain>
    </source>
</reference>
<sequence length="313" mass="33578">MPTAYLRRFATWPSEGRRRRCSQEALVQLKGTAFALSGGARSGGRTGFNASIPLPTDERNCTITQRTQNHGTERCLLQARQLQRGDGRTSVDGSGILGDEERIQGGGARSGGRTGFGASIPLPADERNCAITQRTQSHGQQRWLPQARQPQRGESRTSVDEERSSGREERKKVRPQSIRSSAKVPSRENGANGGERFGSRGLHMREGPAPPTPPGSTSSKQLTSTMHGPVPVHNSSGAVRGQLRAGAWRHASGLAAHTPSERDRLRKGKGRDFVTGRGKSRGLARKKERGFARGGGSNKLWGGASRGGYGGGE</sequence>
<feature type="region of interest" description="Disordered" evidence="1">
    <location>
        <begin position="82"/>
        <end position="122"/>
    </location>
</feature>
<evidence type="ECO:0000256" key="1">
    <source>
        <dbReference type="SAM" id="MobiDB-lite"/>
    </source>
</evidence>
<dbReference type="Proteomes" id="UP000054558">
    <property type="component" value="Unassembled WGS sequence"/>
</dbReference>
<gene>
    <name evidence="2" type="ORF">KFL_011320025</name>
</gene>
<organism evidence="2 3">
    <name type="scientific">Klebsormidium nitens</name>
    <name type="common">Green alga</name>
    <name type="synonym">Ulothrix nitens</name>
    <dbReference type="NCBI Taxonomy" id="105231"/>
    <lineage>
        <taxon>Eukaryota</taxon>
        <taxon>Viridiplantae</taxon>
        <taxon>Streptophyta</taxon>
        <taxon>Klebsormidiophyceae</taxon>
        <taxon>Klebsormidiales</taxon>
        <taxon>Klebsormidiaceae</taxon>
        <taxon>Klebsormidium</taxon>
    </lineage>
</organism>
<dbReference type="AlphaFoldDB" id="A0A1Y1IV95"/>
<feature type="compositionally biased region" description="Basic and acidic residues" evidence="1">
    <location>
        <begin position="151"/>
        <end position="171"/>
    </location>
</feature>
<evidence type="ECO:0000313" key="3">
    <source>
        <dbReference type="Proteomes" id="UP000054558"/>
    </source>
</evidence>